<dbReference type="eggNOG" id="KOG0017">
    <property type="taxonomic scope" value="Eukaryota"/>
</dbReference>
<name>A0A0D2N9S0_GOSRA</name>
<reference evidence="1 2" key="1">
    <citation type="journal article" date="2012" name="Nature">
        <title>Repeated polyploidization of Gossypium genomes and the evolution of spinnable cotton fibres.</title>
        <authorList>
            <person name="Paterson A.H."/>
            <person name="Wendel J.F."/>
            <person name="Gundlach H."/>
            <person name="Guo H."/>
            <person name="Jenkins J."/>
            <person name="Jin D."/>
            <person name="Llewellyn D."/>
            <person name="Showmaker K.C."/>
            <person name="Shu S."/>
            <person name="Udall J."/>
            <person name="Yoo M.J."/>
            <person name="Byers R."/>
            <person name="Chen W."/>
            <person name="Doron-Faigenboim A."/>
            <person name="Duke M.V."/>
            <person name="Gong L."/>
            <person name="Grimwood J."/>
            <person name="Grover C."/>
            <person name="Grupp K."/>
            <person name="Hu G."/>
            <person name="Lee T.H."/>
            <person name="Li J."/>
            <person name="Lin L."/>
            <person name="Liu T."/>
            <person name="Marler B.S."/>
            <person name="Page J.T."/>
            <person name="Roberts A.W."/>
            <person name="Romanel E."/>
            <person name="Sanders W.S."/>
            <person name="Szadkowski E."/>
            <person name="Tan X."/>
            <person name="Tang H."/>
            <person name="Xu C."/>
            <person name="Wang J."/>
            <person name="Wang Z."/>
            <person name="Zhang D."/>
            <person name="Zhang L."/>
            <person name="Ashrafi H."/>
            <person name="Bedon F."/>
            <person name="Bowers J.E."/>
            <person name="Brubaker C.L."/>
            <person name="Chee P.W."/>
            <person name="Das S."/>
            <person name="Gingle A.R."/>
            <person name="Haigler C.H."/>
            <person name="Harker D."/>
            <person name="Hoffmann L.V."/>
            <person name="Hovav R."/>
            <person name="Jones D.C."/>
            <person name="Lemke C."/>
            <person name="Mansoor S."/>
            <person name="ur Rahman M."/>
            <person name="Rainville L.N."/>
            <person name="Rambani A."/>
            <person name="Reddy U.K."/>
            <person name="Rong J.K."/>
            <person name="Saranga Y."/>
            <person name="Scheffler B.E."/>
            <person name="Scheffler J.A."/>
            <person name="Stelly D.M."/>
            <person name="Triplett B.A."/>
            <person name="Van Deynze A."/>
            <person name="Vaslin M.F."/>
            <person name="Waghmare V.N."/>
            <person name="Walford S.A."/>
            <person name="Wright R.J."/>
            <person name="Zaki E.A."/>
            <person name="Zhang T."/>
            <person name="Dennis E.S."/>
            <person name="Mayer K.F."/>
            <person name="Peterson D.G."/>
            <person name="Rokhsar D.S."/>
            <person name="Wang X."/>
            <person name="Schmutz J."/>
        </authorList>
    </citation>
    <scope>NUCLEOTIDE SEQUENCE [LARGE SCALE GENOMIC DNA]</scope>
</reference>
<dbReference type="Gramene" id="KJB29237">
    <property type="protein sequence ID" value="KJB29237"/>
    <property type="gene ID" value="B456_005G090700"/>
</dbReference>
<keyword evidence="2" id="KW-1185">Reference proteome</keyword>
<dbReference type="Proteomes" id="UP000032304">
    <property type="component" value="Chromosome 5"/>
</dbReference>
<evidence type="ECO:0000313" key="2">
    <source>
        <dbReference type="Proteomes" id="UP000032304"/>
    </source>
</evidence>
<dbReference type="AlphaFoldDB" id="A0A0D2N9S0"/>
<accession>A0A0D2N9S0</accession>
<dbReference type="PANTHER" id="PTHR35317:SF35">
    <property type="entry name" value="DUF4219 DOMAIN-CONTAINING PROTEIN"/>
    <property type="match status" value="1"/>
</dbReference>
<dbReference type="EMBL" id="CM001744">
    <property type="protein sequence ID" value="KJB29237.1"/>
    <property type="molecule type" value="Genomic_DNA"/>
</dbReference>
<protein>
    <submittedName>
        <fullName evidence="1">Uncharacterized protein</fullName>
    </submittedName>
</protein>
<gene>
    <name evidence="1" type="ORF">B456_005G090700</name>
</gene>
<proteinExistence type="predicted"/>
<evidence type="ECO:0000313" key="1">
    <source>
        <dbReference type="EMBL" id="KJB29237.1"/>
    </source>
</evidence>
<dbReference type="PANTHER" id="PTHR35317">
    <property type="entry name" value="OS04G0629600 PROTEIN"/>
    <property type="match status" value="1"/>
</dbReference>
<organism evidence="1 2">
    <name type="scientific">Gossypium raimondii</name>
    <name type="common">Peruvian cotton</name>
    <name type="synonym">Gossypium klotzschianum subsp. raimondii</name>
    <dbReference type="NCBI Taxonomy" id="29730"/>
    <lineage>
        <taxon>Eukaryota</taxon>
        <taxon>Viridiplantae</taxon>
        <taxon>Streptophyta</taxon>
        <taxon>Embryophyta</taxon>
        <taxon>Tracheophyta</taxon>
        <taxon>Spermatophyta</taxon>
        <taxon>Magnoliopsida</taxon>
        <taxon>eudicotyledons</taxon>
        <taxon>Gunneridae</taxon>
        <taxon>Pentapetalae</taxon>
        <taxon>rosids</taxon>
        <taxon>malvids</taxon>
        <taxon>Malvales</taxon>
        <taxon>Malvaceae</taxon>
        <taxon>Malvoideae</taxon>
        <taxon>Gossypium</taxon>
    </lineage>
</organism>
<dbReference type="Pfam" id="PF14223">
    <property type="entry name" value="Retrotran_gag_2"/>
    <property type="match status" value="1"/>
</dbReference>
<sequence length="94" mass="11076">MLTTKFETLRIQESKTIGEFYVKLYDLTNQDFPLRSEYSNSKLVRKVLRSLPERFITKVTTIDEANDTNAIKINELIGTLQTFEINMERSRRVN</sequence>
<dbReference type="OMA" id="QTFEINM"/>